<name>A0A928Z3W2_9CYAN</name>
<dbReference type="Proteomes" id="UP000625316">
    <property type="component" value="Unassembled WGS sequence"/>
</dbReference>
<sequence length="182" mass="20596">MLSILLSVQLQSPIAAINPFLLEKAFELGTMIVKKMLFDGTMFPQNTDLLPKPQPRQCRPQQPRVKPQNVPSKSCMKDTELAQTFARNQALTLNVQLQLTSSQWQHSTCYSSKTPAAYPCLKLLATDSLQERDFIGCVFTQQHIFSNHQWPKPGQSIMVSGQVVDYRSKSNLIWLSNCQVVQ</sequence>
<reference evidence="2" key="1">
    <citation type="submission" date="2020-10" db="EMBL/GenBank/DDBJ databases">
        <authorList>
            <person name="Castelo-Branco R."/>
            <person name="Eusebio N."/>
            <person name="Adriana R."/>
            <person name="Vieira A."/>
            <person name="Brugerolle De Fraissinette N."/>
            <person name="Rezende De Castro R."/>
            <person name="Schneider M.P."/>
            <person name="Vasconcelos V."/>
            <person name="Leao P.N."/>
        </authorList>
    </citation>
    <scope>NUCLEOTIDE SEQUENCE</scope>
    <source>
        <strain evidence="2">LEGE 11480</strain>
    </source>
</reference>
<protein>
    <submittedName>
        <fullName evidence="2">Uncharacterized protein</fullName>
    </submittedName>
</protein>
<evidence type="ECO:0000313" key="2">
    <source>
        <dbReference type="EMBL" id="MBE9031099.1"/>
    </source>
</evidence>
<organism evidence="2 3">
    <name type="scientific">Romeriopsis navalis LEGE 11480</name>
    <dbReference type="NCBI Taxonomy" id="2777977"/>
    <lineage>
        <taxon>Bacteria</taxon>
        <taxon>Bacillati</taxon>
        <taxon>Cyanobacteriota</taxon>
        <taxon>Cyanophyceae</taxon>
        <taxon>Leptolyngbyales</taxon>
        <taxon>Leptolyngbyaceae</taxon>
        <taxon>Romeriopsis</taxon>
        <taxon>Romeriopsis navalis</taxon>
    </lineage>
</organism>
<dbReference type="EMBL" id="JADEXQ010000052">
    <property type="protein sequence ID" value="MBE9031099.1"/>
    <property type="molecule type" value="Genomic_DNA"/>
</dbReference>
<gene>
    <name evidence="2" type="ORF">IQ266_15295</name>
</gene>
<dbReference type="AlphaFoldDB" id="A0A928Z3W2"/>
<comment type="caution">
    <text evidence="2">The sequence shown here is derived from an EMBL/GenBank/DDBJ whole genome shotgun (WGS) entry which is preliminary data.</text>
</comment>
<dbReference type="RefSeq" id="WP_264325928.1">
    <property type="nucleotide sequence ID" value="NZ_JADEXQ010000052.1"/>
</dbReference>
<evidence type="ECO:0000313" key="3">
    <source>
        <dbReference type="Proteomes" id="UP000625316"/>
    </source>
</evidence>
<accession>A0A928Z3W2</accession>
<feature type="compositionally biased region" description="Low complexity" evidence="1">
    <location>
        <begin position="55"/>
        <end position="68"/>
    </location>
</feature>
<keyword evidence="3" id="KW-1185">Reference proteome</keyword>
<proteinExistence type="predicted"/>
<feature type="region of interest" description="Disordered" evidence="1">
    <location>
        <begin position="49"/>
        <end position="72"/>
    </location>
</feature>
<evidence type="ECO:0000256" key="1">
    <source>
        <dbReference type="SAM" id="MobiDB-lite"/>
    </source>
</evidence>